<reference evidence="2 3" key="1">
    <citation type="submission" date="2019-04" db="EMBL/GenBank/DDBJ databases">
        <authorList>
            <person name="Yang Y."/>
            <person name="Wei D."/>
        </authorList>
    </citation>
    <scope>NUCLEOTIDE SEQUENCE [LARGE SCALE GENOMIC DNA]</scope>
    <source>
        <strain evidence="2 3">L-1-4w-11</strain>
    </source>
</reference>
<dbReference type="OrthoDB" id="9807890at2"/>
<dbReference type="PANTHER" id="PTHR42850:SF4">
    <property type="entry name" value="ZINC-DEPENDENT ENDOPOLYPHOSPHATASE"/>
    <property type="match status" value="1"/>
</dbReference>
<proteinExistence type="predicted"/>
<protein>
    <submittedName>
        <fullName evidence="2">Serine/threonine protein phosphatase</fullName>
    </submittedName>
</protein>
<dbReference type="InterPro" id="IPR050126">
    <property type="entry name" value="Ap4A_hydrolase"/>
</dbReference>
<dbReference type="CDD" id="cd00144">
    <property type="entry name" value="MPP_PPP_family"/>
    <property type="match status" value="1"/>
</dbReference>
<dbReference type="GO" id="GO:0005737">
    <property type="term" value="C:cytoplasm"/>
    <property type="evidence" value="ECO:0007669"/>
    <property type="project" value="TreeGrafter"/>
</dbReference>
<accession>A0A4V5PTQ8</accession>
<dbReference type="Proteomes" id="UP000309138">
    <property type="component" value="Unassembled WGS sequence"/>
</dbReference>
<gene>
    <name evidence="2" type="ORF">FBR43_09975</name>
</gene>
<evidence type="ECO:0000259" key="1">
    <source>
        <dbReference type="Pfam" id="PF00149"/>
    </source>
</evidence>
<dbReference type="EMBL" id="SWKR01000002">
    <property type="protein sequence ID" value="TKD51048.1"/>
    <property type="molecule type" value="Genomic_DNA"/>
</dbReference>
<name>A0A4V5PTQ8_9SPHN</name>
<dbReference type="InterPro" id="IPR029052">
    <property type="entry name" value="Metallo-depent_PP-like"/>
</dbReference>
<dbReference type="AlphaFoldDB" id="A0A4V5PTQ8"/>
<dbReference type="Pfam" id="PF00149">
    <property type="entry name" value="Metallophos"/>
    <property type="match status" value="1"/>
</dbReference>
<dbReference type="PANTHER" id="PTHR42850">
    <property type="entry name" value="METALLOPHOSPHOESTERASE"/>
    <property type="match status" value="1"/>
</dbReference>
<sequence>MFDFLRKARKTVAPRVPDGERIYAIGDIHGRADLLDRLVAAIERDSAARGPARVRTIFLGDLVDRGPDSAGVVDRVMRRCAADPDSEWIAGNHEEVFALAMTGDREAMRFFVRIGGRETIQSYGVSDAEFDRFDLTELIERAEQVVPPEHVAFLATHRDMIEAGDYVFVHAGIRPGVPLDKQRREDLRWIRKDFLDHRGNLGKIVIHGHTVTDMVDEQPNRIGIDTGAYASGRLTAIALEGEERWYLDTGEA</sequence>
<dbReference type="Gene3D" id="3.60.21.10">
    <property type="match status" value="1"/>
</dbReference>
<feature type="domain" description="Calcineurin-like phosphoesterase" evidence="1">
    <location>
        <begin position="21"/>
        <end position="212"/>
    </location>
</feature>
<organism evidence="2 3">
    <name type="scientific">Sphingomonas baiyangensis</name>
    <dbReference type="NCBI Taxonomy" id="2572576"/>
    <lineage>
        <taxon>Bacteria</taxon>
        <taxon>Pseudomonadati</taxon>
        <taxon>Pseudomonadota</taxon>
        <taxon>Alphaproteobacteria</taxon>
        <taxon>Sphingomonadales</taxon>
        <taxon>Sphingomonadaceae</taxon>
        <taxon>Sphingomonas</taxon>
    </lineage>
</organism>
<keyword evidence="3" id="KW-1185">Reference proteome</keyword>
<dbReference type="RefSeq" id="WP_136942995.1">
    <property type="nucleotide sequence ID" value="NZ_SWKR01000002.1"/>
</dbReference>
<dbReference type="SUPFAM" id="SSF56300">
    <property type="entry name" value="Metallo-dependent phosphatases"/>
    <property type="match status" value="1"/>
</dbReference>
<comment type="caution">
    <text evidence="2">The sequence shown here is derived from an EMBL/GenBank/DDBJ whole genome shotgun (WGS) entry which is preliminary data.</text>
</comment>
<evidence type="ECO:0000313" key="3">
    <source>
        <dbReference type="Proteomes" id="UP000309138"/>
    </source>
</evidence>
<dbReference type="GO" id="GO:0008803">
    <property type="term" value="F:bis(5'-nucleosyl)-tetraphosphatase (symmetrical) activity"/>
    <property type="evidence" value="ECO:0007669"/>
    <property type="project" value="TreeGrafter"/>
</dbReference>
<dbReference type="GO" id="GO:0016791">
    <property type="term" value="F:phosphatase activity"/>
    <property type="evidence" value="ECO:0007669"/>
    <property type="project" value="TreeGrafter"/>
</dbReference>
<dbReference type="GO" id="GO:0110154">
    <property type="term" value="P:RNA decapping"/>
    <property type="evidence" value="ECO:0007669"/>
    <property type="project" value="TreeGrafter"/>
</dbReference>
<dbReference type="InterPro" id="IPR004843">
    <property type="entry name" value="Calcineurin-like_PHP"/>
</dbReference>
<evidence type="ECO:0000313" key="2">
    <source>
        <dbReference type="EMBL" id="TKD51048.1"/>
    </source>
</evidence>